<comment type="subcellular location">
    <subcellularLocation>
        <location evidence="1">Membrane</location>
        <topology evidence="1">Multi-pass membrane protein</topology>
    </subcellularLocation>
</comment>
<comment type="caution">
    <text evidence="8">The sequence shown here is derived from an EMBL/GenBank/DDBJ whole genome shotgun (WGS) entry which is preliminary data.</text>
</comment>
<evidence type="ECO:0000256" key="2">
    <source>
        <dbReference type="ARBA" id="ARBA00008807"/>
    </source>
</evidence>
<evidence type="ECO:0000313" key="8">
    <source>
        <dbReference type="EMBL" id="KAH7161840.1"/>
    </source>
</evidence>
<dbReference type="InterPro" id="IPR004813">
    <property type="entry name" value="OPT"/>
</dbReference>
<sequence>MPFPVSPDIPNEPMPLTIRAVLWGWTLGILVNASNVYLGLKMGMANDANMLAAIVGYNLLKVCQQAAIPLLADTFGPKEHNLIQTIATGCGGLSTVFIAAVPAMYQLGLMSDNPSDDYWRLVTLTAASAFFGTAMSLPLRRAFIIELAEELELTFPSAVAVATTIRNFYLGSNDPRLKKATRILLFVFAGSLVWVVGTSYAKGILFDWYIFWWFYVWGNYNNGAIKAVNWGFVTVEWTPVFLGLGSLVGINIAASWLFGYVISFGIIGPILVAKDAAVGTPYSAEYPDLVTYLAMESADPVHVQSPRYWLLWPAVLVMITASLTDVGCRWKLFARFMGTAWFAVTKRVQELSARRTSRPNAQESVDVDDSSQTVSPRVVESRWVRVGNVEYWSALLLSAVISCVVLGLQYHVNVGLSILTLVFCFLFSLMAVQCTGQSGTSPISMVSNLTQLVIGGILRSSSASVNTRMLTNLVCASVASTGAQQACEMTTDFKIGYFLGTPPRLQWYGQWLGTVPAIFLSPAMFIVFMKGYGCVLDLSQATTCAFSAPAAATYRAVTMGMLSPTLPVTRASWIFSGCACAVTVIIHVTKAWAVSTERKKLAALLPNMMMVSMGFLVPASQYGIALLMGALAGAWWKKRNPEAFRMYCFPVAAGMIGGESIAGLVQAILNIARVGGPTFYGTNLGCPGGYC</sequence>
<evidence type="ECO:0000256" key="5">
    <source>
        <dbReference type="ARBA" id="ARBA00022989"/>
    </source>
</evidence>
<gene>
    <name evidence="8" type="ORF">EDB81DRAFT_925596</name>
</gene>
<evidence type="ECO:0000313" key="9">
    <source>
        <dbReference type="Proteomes" id="UP000738349"/>
    </source>
</evidence>
<feature type="transmembrane region" description="Helical" evidence="7">
    <location>
        <begin position="86"/>
        <end position="106"/>
    </location>
</feature>
<keyword evidence="5 7" id="KW-1133">Transmembrane helix</keyword>
<dbReference type="NCBIfam" id="TIGR00728">
    <property type="entry name" value="OPT_sfam"/>
    <property type="match status" value="1"/>
</dbReference>
<reference evidence="8" key="1">
    <citation type="journal article" date="2021" name="Nat. Commun.">
        <title>Genetic determinants of endophytism in the Arabidopsis root mycobiome.</title>
        <authorList>
            <person name="Mesny F."/>
            <person name="Miyauchi S."/>
            <person name="Thiergart T."/>
            <person name="Pickel B."/>
            <person name="Atanasova L."/>
            <person name="Karlsson M."/>
            <person name="Huettel B."/>
            <person name="Barry K.W."/>
            <person name="Haridas S."/>
            <person name="Chen C."/>
            <person name="Bauer D."/>
            <person name="Andreopoulos W."/>
            <person name="Pangilinan J."/>
            <person name="LaButti K."/>
            <person name="Riley R."/>
            <person name="Lipzen A."/>
            <person name="Clum A."/>
            <person name="Drula E."/>
            <person name="Henrissat B."/>
            <person name="Kohler A."/>
            <person name="Grigoriev I.V."/>
            <person name="Martin F.M."/>
            <person name="Hacquard S."/>
        </authorList>
    </citation>
    <scope>NUCLEOTIDE SEQUENCE</scope>
    <source>
        <strain evidence="8">MPI-CAGE-AT-0147</strain>
    </source>
</reference>
<dbReference type="Pfam" id="PF03169">
    <property type="entry name" value="OPT"/>
    <property type="match status" value="1"/>
</dbReference>
<feature type="transmembrane region" description="Helical" evidence="7">
    <location>
        <begin position="183"/>
        <end position="215"/>
    </location>
</feature>
<feature type="transmembrane region" description="Helical" evidence="7">
    <location>
        <begin position="391"/>
        <end position="408"/>
    </location>
</feature>
<evidence type="ECO:0000256" key="3">
    <source>
        <dbReference type="ARBA" id="ARBA00022448"/>
    </source>
</evidence>
<dbReference type="Proteomes" id="UP000738349">
    <property type="component" value="Unassembled WGS sequence"/>
</dbReference>
<evidence type="ECO:0000256" key="7">
    <source>
        <dbReference type="SAM" id="Phobius"/>
    </source>
</evidence>
<feature type="transmembrane region" description="Helical" evidence="7">
    <location>
        <begin position="571"/>
        <end position="594"/>
    </location>
</feature>
<comment type="similarity">
    <text evidence="2">Belongs to the oligopeptide OPT transporter family.</text>
</comment>
<dbReference type="EMBL" id="JAGMUV010000004">
    <property type="protein sequence ID" value="KAH7161840.1"/>
    <property type="molecule type" value="Genomic_DNA"/>
</dbReference>
<dbReference type="GO" id="GO:0000329">
    <property type="term" value="C:fungal-type vacuole membrane"/>
    <property type="evidence" value="ECO:0007669"/>
    <property type="project" value="TreeGrafter"/>
</dbReference>
<keyword evidence="3" id="KW-0813">Transport</keyword>
<feature type="transmembrane region" description="Helical" evidence="7">
    <location>
        <begin position="615"/>
        <end position="636"/>
    </location>
</feature>
<keyword evidence="9" id="KW-1185">Reference proteome</keyword>
<dbReference type="GO" id="GO:0035673">
    <property type="term" value="F:oligopeptide transmembrane transporter activity"/>
    <property type="evidence" value="ECO:0007669"/>
    <property type="project" value="InterPro"/>
</dbReference>
<organism evidence="8 9">
    <name type="scientific">Dactylonectria macrodidyma</name>
    <dbReference type="NCBI Taxonomy" id="307937"/>
    <lineage>
        <taxon>Eukaryota</taxon>
        <taxon>Fungi</taxon>
        <taxon>Dikarya</taxon>
        <taxon>Ascomycota</taxon>
        <taxon>Pezizomycotina</taxon>
        <taxon>Sordariomycetes</taxon>
        <taxon>Hypocreomycetidae</taxon>
        <taxon>Hypocreales</taxon>
        <taxon>Nectriaceae</taxon>
        <taxon>Dactylonectria</taxon>
    </lineage>
</organism>
<evidence type="ECO:0000256" key="4">
    <source>
        <dbReference type="ARBA" id="ARBA00022692"/>
    </source>
</evidence>
<dbReference type="PANTHER" id="PTHR31645:SF3">
    <property type="entry name" value="OLIGOPEPTIDE TRANSPORTER"/>
    <property type="match status" value="1"/>
</dbReference>
<feature type="transmembrane region" description="Helical" evidence="7">
    <location>
        <begin position="20"/>
        <end position="40"/>
    </location>
</feature>
<evidence type="ECO:0000256" key="6">
    <source>
        <dbReference type="ARBA" id="ARBA00023136"/>
    </source>
</evidence>
<evidence type="ECO:0000256" key="1">
    <source>
        <dbReference type="ARBA" id="ARBA00004141"/>
    </source>
</evidence>
<proteinExistence type="inferred from homology"/>
<feature type="transmembrane region" description="Helical" evidence="7">
    <location>
        <begin position="227"/>
        <end position="248"/>
    </location>
</feature>
<dbReference type="PANTHER" id="PTHR31645">
    <property type="entry name" value="OLIGOPEPTIDE TRANSPORTER YGL114W-RELATED"/>
    <property type="match status" value="1"/>
</dbReference>
<keyword evidence="4 7" id="KW-0812">Transmembrane</keyword>
<protein>
    <submittedName>
        <fullName evidence="8">OPT oligopeptide transporter protein-domain-containing protein</fullName>
    </submittedName>
</protein>
<accession>A0A9P9FIU0</accession>
<feature type="transmembrane region" description="Helical" evidence="7">
    <location>
        <begin position="255"/>
        <end position="273"/>
    </location>
</feature>
<feature type="transmembrane region" description="Helical" evidence="7">
    <location>
        <begin position="118"/>
        <end position="137"/>
    </location>
</feature>
<feature type="transmembrane region" description="Helical" evidence="7">
    <location>
        <begin position="414"/>
        <end position="432"/>
    </location>
</feature>
<dbReference type="InterPro" id="IPR045035">
    <property type="entry name" value="YSL-like"/>
</dbReference>
<feature type="transmembrane region" description="Helical" evidence="7">
    <location>
        <begin position="309"/>
        <end position="328"/>
    </location>
</feature>
<name>A0A9P9FIU0_9HYPO</name>
<feature type="transmembrane region" description="Helical" evidence="7">
    <location>
        <begin position="511"/>
        <end position="529"/>
    </location>
</feature>
<keyword evidence="6 7" id="KW-0472">Membrane</keyword>
<dbReference type="OrthoDB" id="77405at2759"/>
<dbReference type="AlphaFoldDB" id="A0A9P9FIU0"/>